<evidence type="ECO:0000313" key="2">
    <source>
        <dbReference type="Proteomes" id="UP000643279"/>
    </source>
</evidence>
<organism evidence="1 2">
    <name type="scientific">Arthrobacter liuii</name>
    <dbReference type="NCBI Taxonomy" id="1476996"/>
    <lineage>
        <taxon>Bacteria</taxon>
        <taxon>Bacillati</taxon>
        <taxon>Actinomycetota</taxon>
        <taxon>Actinomycetes</taxon>
        <taxon>Micrococcales</taxon>
        <taxon>Micrococcaceae</taxon>
        <taxon>Arthrobacter</taxon>
    </lineage>
</organism>
<dbReference type="EMBL" id="BMFW01000002">
    <property type="protein sequence ID" value="GGH91252.1"/>
    <property type="molecule type" value="Genomic_DNA"/>
</dbReference>
<keyword evidence="2" id="KW-1185">Reference proteome</keyword>
<comment type="caution">
    <text evidence="1">The sequence shown here is derived from an EMBL/GenBank/DDBJ whole genome shotgun (WGS) entry which is preliminary data.</text>
</comment>
<proteinExistence type="predicted"/>
<sequence>MRLLRVHGDGAARGKAHGEEFQELIGAAMHRWRQALALRENIPPERYITEFLSSTGFAASAKELSPDLFAGVEGICGY</sequence>
<dbReference type="Proteomes" id="UP000643279">
    <property type="component" value="Unassembled WGS sequence"/>
</dbReference>
<name>A0ABQ2AJ38_9MICC</name>
<reference evidence="2" key="1">
    <citation type="journal article" date="2019" name="Int. J. Syst. Evol. Microbiol.">
        <title>The Global Catalogue of Microorganisms (GCM) 10K type strain sequencing project: providing services to taxonomists for standard genome sequencing and annotation.</title>
        <authorList>
            <consortium name="The Broad Institute Genomics Platform"/>
            <consortium name="The Broad Institute Genome Sequencing Center for Infectious Disease"/>
            <person name="Wu L."/>
            <person name="Ma J."/>
        </authorList>
    </citation>
    <scope>NUCLEOTIDE SEQUENCE [LARGE SCALE GENOMIC DNA]</scope>
    <source>
        <strain evidence="2">CGMCC 1.12778</strain>
    </source>
</reference>
<protein>
    <submittedName>
        <fullName evidence="1">Uncharacterized protein</fullName>
    </submittedName>
</protein>
<evidence type="ECO:0000313" key="1">
    <source>
        <dbReference type="EMBL" id="GGH91252.1"/>
    </source>
</evidence>
<gene>
    <name evidence="1" type="ORF">GCM10007170_06970</name>
</gene>
<accession>A0ABQ2AJ38</accession>